<keyword evidence="3" id="KW-1185">Reference proteome</keyword>
<evidence type="ECO:0000313" key="3">
    <source>
        <dbReference type="Proteomes" id="UP000624404"/>
    </source>
</evidence>
<evidence type="ECO:0000313" key="2">
    <source>
        <dbReference type="EMBL" id="CAD6449116.1"/>
    </source>
</evidence>
<comment type="caution">
    <text evidence="2">The sequence shown here is derived from an EMBL/GenBank/DDBJ whole genome shotgun (WGS) entry which is preliminary data.</text>
</comment>
<dbReference type="EMBL" id="CAJHIA010000033">
    <property type="protein sequence ID" value="CAD6449116.1"/>
    <property type="molecule type" value="Genomic_DNA"/>
</dbReference>
<feature type="compositionally biased region" description="Basic and acidic residues" evidence="1">
    <location>
        <begin position="35"/>
        <end position="48"/>
    </location>
</feature>
<feature type="region of interest" description="Disordered" evidence="1">
    <location>
        <begin position="311"/>
        <end position="341"/>
    </location>
</feature>
<evidence type="ECO:0000256" key="1">
    <source>
        <dbReference type="SAM" id="MobiDB-lite"/>
    </source>
</evidence>
<organism evidence="2 3">
    <name type="scientific">Sclerotinia trifoliorum</name>
    <dbReference type="NCBI Taxonomy" id="28548"/>
    <lineage>
        <taxon>Eukaryota</taxon>
        <taxon>Fungi</taxon>
        <taxon>Dikarya</taxon>
        <taxon>Ascomycota</taxon>
        <taxon>Pezizomycotina</taxon>
        <taxon>Leotiomycetes</taxon>
        <taxon>Helotiales</taxon>
        <taxon>Sclerotiniaceae</taxon>
        <taxon>Sclerotinia</taxon>
    </lineage>
</organism>
<reference evidence="2" key="1">
    <citation type="submission" date="2020-10" db="EMBL/GenBank/DDBJ databases">
        <authorList>
            <person name="Kusch S."/>
        </authorList>
    </citation>
    <scope>NUCLEOTIDE SEQUENCE</scope>
    <source>
        <strain evidence="2">SwB9</strain>
    </source>
</reference>
<name>A0A8H2ZWU9_9HELO</name>
<protein>
    <submittedName>
        <fullName evidence="2">3072bf9a-e4f2-41a4-ab33-cdf8d1aa1fac</fullName>
    </submittedName>
</protein>
<feature type="region of interest" description="Disordered" evidence="1">
    <location>
        <begin position="33"/>
        <end position="65"/>
    </location>
</feature>
<sequence>MQSSRTIQREPFGNLIQDDQDFEVTHAYVLAARGGDPKDRPAAWKEPELIPAGTHDQTSKVDRPTQNQKLISAGKSVPRPTYTSILKHLEHNLKLREGAPGIRRRNSIIDPIDEESGLTIPTLNMARAIFFRWHSISEQECKIIAPPVIARLRRGDPELEDYIHDLMIYQDKVELEVLQRALDMTCSIVLANIHTDDFKERCRSNFGHLRLAMLFYNLVTDDELYYIFRTLWLAVDFSFVQCSDKLPDSPTDEDEFRWHLRKFTKLKFAHLAAYYFEQCLQQKSPIRHESMQPSKAERQAFASGLRRDMEKKEEELSKSQENENDNDAGRRHPPVDPKVELDQDLFEDPPEVVIHEDPLATPKAEDREIAWFNSEQAAEGWARGVMNVVDYWREPPFSLFIWDVHMLPATGNFLEGGGSTW</sequence>
<accession>A0A8H2ZWU9</accession>
<dbReference type="AlphaFoldDB" id="A0A8H2ZWU9"/>
<dbReference type="OrthoDB" id="3539582at2759"/>
<dbReference type="Proteomes" id="UP000624404">
    <property type="component" value="Unassembled WGS sequence"/>
</dbReference>
<gene>
    <name evidence="2" type="ORF">SCLTRI_LOCUS8909</name>
</gene>
<proteinExistence type="predicted"/>